<accession>A0AA34RZJ7</accession>
<dbReference type="RefSeq" id="WP_019438331.1">
    <property type="nucleotide sequence ID" value="NZ_ALNR01000215.1"/>
</dbReference>
<organism evidence="1 2">
    <name type="scientific">Pseudomonas putida S12</name>
    <dbReference type="NCBI Taxonomy" id="1215087"/>
    <lineage>
        <taxon>Bacteria</taxon>
        <taxon>Pseudomonadati</taxon>
        <taxon>Pseudomonadota</taxon>
        <taxon>Gammaproteobacteria</taxon>
        <taxon>Pseudomonadales</taxon>
        <taxon>Pseudomonadaceae</taxon>
        <taxon>Pseudomonas</taxon>
    </lineage>
</organism>
<proteinExistence type="predicted"/>
<protein>
    <submittedName>
        <fullName evidence="1">Uncharacterized protein</fullName>
    </submittedName>
</protein>
<evidence type="ECO:0000313" key="1">
    <source>
        <dbReference type="EMBL" id="AJA16501.1"/>
    </source>
</evidence>
<name>A0AA34RZJ7_PSEPU</name>
<dbReference type="Gene3D" id="2.60.120.430">
    <property type="entry name" value="Galactose-binding lectin"/>
    <property type="match status" value="1"/>
</dbReference>
<reference evidence="1 2" key="1">
    <citation type="submission" date="2014-11" db="EMBL/GenBank/DDBJ databases">
        <title>Complete genome sequence of Pseudomonas putida S12 including megaplasmid pTTS12.</title>
        <authorList>
            <person name="Kuepper J."/>
            <person name="Ruijssenaars H.J."/>
            <person name="Blank L.M."/>
            <person name="de Winde J.H."/>
            <person name="Wierckx N."/>
        </authorList>
    </citation>
    <scope>NUCLEOTIDE SEQUENCE [LARGE SCALE GENOMIC DNA]</scope>
    <source>
        <strain evidence="1 2">S12</strain>
    </source>
</reference>
<dbReference type="EMBL" id="CP009974">
    <property type="protein sequence ID" value="AJA16501.1"/>
    <property type="molecule type" value="Genomic_DNA"/>
</dbReference>
<sequence length="243" mass="25208">MSIESLISILQSLKQQGLSPLDAIRTALSQPQSQSRALGSTEDSTTVAEAVIEVFSPLTATQLATILHSLYPAMTALEVGTTILSPKVLPATPATEMTEALTKAGFSAESVSDAVNILYPVAVTIQANQAWQETGVTLTGRQVTLITAQGSWTANPATGKVGPAGNTSYRAKEGYTLPGAFEGALIGRLGTNAPFLVGPQIKVPAGQSGPLLLCINDDINGIYGAGLKDNQGSLQVKIETQSE</sequence>
<reference evidence="1 2" key="2">
    <citation type="submission" date="2014-11" db="EMBL/GenBank/DDBJ databases">
        <title>Draft genome sequence of the solvent-tolerant Pseudomonas putida S12 including megaplasmid pTTS12.</title>
        <authorList>
            <person name="Wierckx N."/>
            <person name="Nijkamp J."/>
            <person name="Ballerstedt H."/>
            <person name="Siezen R.J."/>
            <person name="Wels M."/>
            <person name="de Ridder D."/>
            <person name="de Winde J.H."/>
            <person name="Ruijssenaars H.J."/>
        </authorList>
    </citation>
    <scope>NUCLEOTIDE SEQUENCE [LARGE SCALE GENOMIC DNA]</scope>
    <source>
        <strain evidence="1 2">S12</strain>
    </source>
</reference>
<dbReference type="Proteomes" id="UP000017753">
    <property type="component" value="Chromosome"/>
</dbReference>
<gene>
    <name evidence="1" type="ORF">RPPX_25250</name>
</gene>
<dbReference type="AlphaFoldDB" id="A0AA34RZJ7"/>
<evidence type="ECO:0000313" key="2">
    <source>
        <dbReference type="Proteomes" id="UP000017753"/>
    </source>
</evidence>